<keyword evidence="5" id="KW-1185">Reference proteome</keyword>
<dbReference type="PANTHER" id="PTHR33137:SF4">
    <property type="entry name" value="MEDIATOR OF RNA POLYMERASE II TRANSCRIPTION SUBUNIT 15A-RELATED"/>
    <property type="match status" value="1"/>
</dbReference>
<reference evidence="4" key="1">
    <citation type="submission" date="2020-01" db="EMBL/GenBank/DDBJ databases">
        <authorList>
            <person name="Mishra B."/>
        </authorList>
    </citation>
    <scope>NUCLEOTIDE SEQUENCE [LARGE SCALE GENOMIC DNA]</scope>
</reference>
<sequence length="194" mass="22305">MDTVDWRTQMPPDSRQKIINKIMETLKKHLPFSLPEGLNELRRIATRFEERIFSDAVNQTDYLRKISMKMLTMEIKSQNAAGPGSTSSITPAKRSFLSSQGYHHMENVNSRLPIPKAEPGEITGDWRMYLPPGSRQRNAHKIRETLTKHVGQEGSFELMSIATSLEEFICRTAIDQVDYVRKISFKMQTMEEGN</sequence>
<dbReference type="GO" id="GO:0003713">
    <property type="term" value="F:transcription coactivator activity"/>
    <property type="evidence" value="ECO:0007669"/>
    <property type="project" value="InterPro"/>
</dbReference>
<dbReference type="EMBL" id="CACVBM020001048">
    <property type="protein sequence ID" value="CAA7026064.1"/>
    <property type="molecule type" value="Genomic_DNA"/>
</dbReference>
<evidence type="ECO:0000256" key="2">
    <source>
        <dbReference type="ARBA" id="ARBA00023242"/>
    </source>
</evidence>
<dbReference type="InterPro" id="IPR036546">
    <property type="entry name" value="MED15_KIX"/>
</dbReference>
<dbReference type="GO" id="GO:0005634">
    <property type="term" value="C:nucleus"/>
    <property type="evidence" value="ECO:0007669"/>
    <property type="project" value="UniProtKB-SubCell"/>
</dbReference>
<dbReference type="InterPro" id="IPR036529">
    <property type="entry name" value="KIX_dom_sf"/>
</dbReference>
<protein>
    <recommendedName>
        <fullName evidence="3">Mediator complex subunit 15 KIX domain-containing protein</fullName>
    </recommendedName>
</protein>
<dbReference type="InterPro" id="IPR044661">
    <property type="entry name" value="MED15a/b/c-like"/>
</dbReference>
<accession>A0A6D2ILP3</accession>
<feature type="domain" description="Mediator complex subunit 15 KIX" evidence="3">
    <location>
        <begin position="4"/>
        <end position="82"/>
    </location>
</feature>
<proteinExistence type="predicted"/>
<dbReference type="GO" id="GO:0031490">
    <property type="term" value="F:chromatin DNA binding"/>
    <property type="evidence" value="ECO:0007669"/>
    <property type="project" value="InterPro"/>
</dbReference>
<feature type="domain" description="Mediator complex subunit 15 KIX" evidence="3">
    <location>
        <begin position="123"/>
        <end position="192"/>
    </location>
</feature>
<evidence type="ECO:0000256" key="1">
    <source>
        <dbReference type="ARBA" id="ARBA00004123"/>
    </source>
</evidence>
<name>A0A6D2ILP3_9BRAS</name>
<comment type="subcellular location">
    <subcellularLocation>
        <location evidence="1">Nucleus</location>
    </subcellularLocation>
</comment>
<dbReference type="AlphaFoldDB" id="A0A6D2ILP3"/>
<dbReference type="FunFam" id="1.10.246.20:FF:000003">
    <property type="entry name" value="Mediator of RNA polymerase II transcription subunit 15a"/>
    <property type="match status" value="1"/>
</dbReference>
<gene>
    <name evidence="4" type="ORF">MERR_LOCUS13299</name>
</gene>
<dbReference type="SUPFAM" id="SSF47040">
    <property type="entry name" value="Kix domain of CBP (creb binding protein)"/>
    <property type="match status" value="1"/>
</dbReference>
<dbReference type="Gene3D" id="1.10.246.20">
    <property type="entry name" value="Coactivator CBP, KIX domain"/>
    <property type="match status" value="2"/>
</dbReference>
<evidence type="ECO:0000259" key="3">
    <source>
        <dbReference type="Pfam" id="PF16987"/>
    </source>
</evidence>
<dbReference type="OrthoDB" id="1912459at2759"/>
<dbReference type="PANTHER" id="PTHR33137">
    <property type="entry name" value="MEDIATOR OF RNA POLYMERASE II TRANSCRIPTION SUBUNIT 15A-RELATED"/>
    <property type="match status" value="1"/>
</dbReference>
<evidence type="ECO:0000313" key="4">
    <source>
        <dbReference type="EMBL" id="CAA7026064.1"/>
    </source>
</evidence>
<dbReference type="Pfam" id="PF16987">
    <property type="entry name" value="KIX_2"/>
    <property type="match status" value="2"/>
</dbReference>
<comment type="caution">
    <text evidence="4">The sequence shown here is derived from an EMBL/GenBank/DDBJ whole genome shotgun (WGS) entry which is preliminary data.</text>
</comment>
<evidence type="ECO:0000313" key="5">
    <source>
        <dbReference type="Proteomes" id="UP000467841"/>
    </source>
</evidence>
<organism evidence="4 5">
    <name type="scientific">Microthlaspi erraticum</name>
    <dbReference type="NCBI Taxonomy" id="1685480"/>
    <lineage>
        <taxon>Eukaryota</taxon>
        <taxon>Viridiplantae</taxon>
        <taxon>Streptophyta</taxon>
        <taxon>Embryophyta</taxon>
        <taxon>Tracheophyta</taxon>
        <taxon>Spermatophyta</taxon>
        <taxon>Magnoliopsida</taxon>
        <taxon>eudicotyledons</taxon>
        <taxon>Gunneridae</taxon>
        <taxon>Pentapetalae</taxon>
        <taxon>rosids</taxon>
        <taxon>malvids</taxon>
        <taxon>Brassicales</taxon>
        <taxon>Brassicaceae</taxon>
        <taxon>Coluteocarpeae</taxon>
        <taxon>Microthlaspi</taxon>
    </lineage>
</organism>
<dbReference type="Proteomes" id="UP000467841">
    <property type="component" value="Unassembled WGS sequence"/>
</dbReference>
<keyword evidence="2" id="KW-0539">Nucleus</keyword>